<dbReference type="Gene3D" id="3.40.50.720">
    <property type="entry name" value="NAD(P)-binding Rossmann-like Domain"/>
    <property type="match status" value="1"/>
</dbReference>
<dbReference type="OrthoDB" id="9803010at2"/>
<evidence type="ECO:0000256" key="8">
    <source>
        <dbReference type="ARBA" id="ARBA00023235"/>
    </source>
</evidence>
<reference evidence="12 13" key="1">
    <citation type="submission" date="2015-11" db="EMBL/GenBank/DDBJ databases">
        <authorList>
            <person name="Zhang Y."/>
            <person name="Guo Z."/>
        </authorList>
    </citation>
    <scope>NUCLEOTIDE SEQUENCE [LARGE SCALE GENOMIC DNA]</scope>
    <source>
        <strain evidence="12 13">KCTC 32221</strain>
    </source>
</reference>
<dbReference type="PATRIC" id="fig|1249552.3.peg.1765"/>
<dbReference type="GO" id="GO:0003978">
    <property type="term" value="F:UDP-glucose 4-epimerase activity"/>
    <property type="evidence" value="ECO:0007669"/>
    <property type="project" value="UniProtKB-UniRule"/>
</dbReference>
<dbReference type="STRING" id="1249552.PS2015_1757"/>
<proteinExistence type="inferred from homology"/>
<dbReference type="InterPro" id="IPR001509">
    <property type="entry name" value="Epimerase_deHydtase"/>
</dbReference>
<dbReference type="InterPro" id="IPR036291">
    <property type="entry name" value="NAD(P)-bd_dom_sf"/>
</dbReference>
<dbReference type="KEGG" id="pspi:PS2015_1757"/>
<comment type="similarity">
    <text evidence="4 10">Belongs to the NAD(P)-dependent epimerase/dehydratase family.</text>
</comment>
<dbReference type="GO" id="GO:0033499">
    <property type="term" value="P:galactose catabolic process via UDP-galactose, Leloir pathway"/>
    <property type="evidence" value="ECO:0007669"/>
    <property type="project" value="TreeGrafter"/>
</dbReference>
<evidence type="ECO:0000256" key="10">
    <source>
        <dbReference type="RuleBase" id="RU366046"/>
    </source>
</evidence>
<dbReference type="RefSeq" id="WP_058021849.1">
    <property type="nucleotide sequence ID" value="NZ_CP013189.1"/>
</dbReference>
<evidence type="ECO:0000256" key="5">
    <source>
        <dbReference type="ARBA" id="ARBA00013189"/>
    </source>
</evidence>
<evidence type="ECO:0000256" key="4">
    <source>
        <dbReference type="ARBA" id="ARBA00007637"/>
    </source>
</evidence>
<protein>
    <recommendedName>
        <fullName evidence="6 10">UDP-glucose 4-epimerase</fullName>
        <ecNumber evidence="5 10">5.1.3.2</ecNumber>
    </recommendedName>
</protein>
<keyword evidence="7 10" id="KW-0520">NAD</keyword>
<evidence type="ECO:0000259" key="11">
    <source>
        <dbReference type="Pfam" id="PF01370"/>
    </source>
</evidence>
<dbReference type="PANTHER" id="PTHR43725">
    <property type="entry name" value="UDP-GLUCOSE 4-EPIMERASE"/>
    <property type="match status" value="1"/>
</dbReference>
<dbReference type="EC" id="5.1.3.2" evidence="5 10"/>
<dbReference type="Gene3D" id="3.90.25.10">
    <property type="entry name" value="UDP-galactose 4-epimerase, domain 1"/>
    <property type="match status" value="1"/>
</dbReference>
<dbReference type="Pfam" id="PF01370">
    <property type="entry name" value="Epimerase"/>
    <property type="match status" value="1"/>
</dbReference>
<evidence type="ECO:0000256" key="2">
    <source>
        <dbReference type="ARBA" id="ARBA00001911"/>
    </source>
</evidence>
<keyword evidence="8 10" id="KW-0413">Isomerase</keyword>
<dbReference type="Proteomes" id="UP000065641">
    <property type="component" value="Chromosome"/>
</dbReference>
<comment type="pathway">
    <text evidence="3 10">Carbohydrate metabolism; galactose metabolism.</text>
</comment>
<dbReference type="CDD" id="cd05247">
    <property type="entry name" value="UDP_G4E_1_SDR_e"/>
    <property type="match status" value="1"/>
</dbReference>
<name>A0A0S2KDL4_9GAMM</name>
<evidence type="ECO:0000313" key="12">
    <source>
        <dbReference type="EMBL" id="ALO46407.1"/>
    </source>
</evidence>
<comment type="cofactor">
    <cofactor evidence="2 10">
        <name>NAD(+)</name>
        <dbReference type="ChEBI" id="CHEBI:57540"/>
    </cofactor>
</comment>
<organism evidence="12 13">
    <name type="scientific">Pseudohongiella spirulinae</name>
    <dbReference type="NCBI Taxonomy" id="1249552"/>
    <lineage>
        <taxon>Bacteria</taxon>
        <taxon>Pseudomonadati</taxon>
        <taxon>Pseudomonadota</taxon>
        <taxon>Gammaproteobacteria</taxon>
        <taxon>Pseudomonadales</taxon>
        <taxon>Pseudohongiellaceae</taxon>
        <taxon>Pseudohongiella</taxon>
    </lineage>
</organism>
<keyword evidence="13" id="KW-1185">Reference proteome</keyword>
<comment type="catalytic activity">
    <reaction evidence="1 10">
        <text>UDP-alpha-D-glucose = UDP-alpha-D-galactose</text>
        <dbReference type="Rhea" id="RHEA:22168"/>
        <dbReference type="ChEBI" id="CHEBI:58885"/>
        <dbReference type="ChEBI" id="CHEBI:66914"/>
        <dbReference type="EC" id="5.1.3.2"/>
    </reaction>
</comment>
<evidence type="ECO:0000256" key="9">
    <source>
        <dbReference type="ARBA" id="ARBA00023277"/>
    </source>
</evidence>
<sequence>MKVLVTGGAGYVGSHLVELLKLSNFTIHILDDLSTGHLWACQDCPLIQVDLTNRAAVLSILAEGKYDAVFHFAAKSIVSESATNPSIYYNTNVIGSINLLDAMINAGTRNLIFSSTAAVYGTPITNENIDEQHPTNPINTYGRSKLMIEQIIKDYCDAYQLNSIVFRYFNAAGASPSGKIGELHSPETHLIPNILKSIRNESPLSVFGDDYNTHDGTCIRDYIHVVDLAFAHKLALQFLKKNPGFNAFNLGTETGSSVMQVINVCEKLLVVKAEIRIADRRPGDPERLVATNQKACSQLNWRPSNSSLETIINSAWRWEKLLKETKMRKSDHFQ</sequence>
<comment type="subunit">
    <text evidence="10">Homodimer.</text>
</comment>
<accession>A0A0S2KDL4</accession>
<evidence type="ECO:0000256" key="3">
    <source>
        <dbReference type="ARBA" id="ARBA00004947"/>
    </source>
</evidence>
<evidence type="ECO:0000313" key="13">
    <source>
        <dbReference type="Proteomes" id="UP000065641"/>
    </source>
</evidence>
<evidence type="ECO:0000256" key="6">
    <source>
        <dbReference type="ARBA" id="ARBA00018569"/>
    </source>
</evidence>
<evidence type="ECO:0000256" key="7">
    <source>
        <dbReference type="ARBA" id="ARBA00023027"/>
    </source>
</evidence>
<evidence type="ECO:0000256" key="1">
    <source>
        <dbReference type="ARBA" id="ARBA00000083"/>
    </source>
</evidence>
<feature type="domain" description="NAD-dependent epimerase/dehydratase" evidence="11">
    <location>
        <begin position="3"/>
        <end position="251"/>
    </location>
</feature>
<dbReference type="AlphaFoldDB" id="A0A0S2KDL4"/>
<dbReference type="PANTHER" id="PTHR43725:SF53">
    <property type="entry name" value="UDP-ARABINOSE 4-EPIMERASE 1"/>
    <property type="match status" value="1"/>
</dbReference>
<dbReference type="InterPro" id="IPR005886">
    <property type="entry name" value="UDP_G4E"/>
</dbReference>
<keyword evidence="9 10" id="KW-0119">Carbohydrate metabolism</keyword>
<dbReference type="NCBIfam" id="TIGR01179">
    <property type="entry name" value="galE"/>
    <property type="match status" value="1"/>
</dbReference>
<gene>
    <name evidence="12" type="ORF">PS2015_1757</name>
</gene>
<dbReference type="SUPFAM" id="SSF51735">
    <property type="entry name" value="NAD(P)-binding Rossmann-fold domains"/>
    <property type="match status" value="1"/>
</dbReference>
<dbReference type="UniPathway" id="UPA00214"/>
<dbReference type="EMBL" id="CP013189">
    <property type="protein sequence ID" value="ALO46407.1"/>
    <property type="molecule type" value="Genomic_DNA"/>
</dbReference>